<dbReference type="Proteomes" id="UP001228113">
    <property type="component" value="Chromosome"/>
</dbReference>
<organism evidence="2 3">
    <name type="scientific">Mesoterricola sediminis</name>
    <dbReference type="NCBI Taxonomy" id="2927980"/>
    <lineage>
        <taxon>Bacteria</taxon>
        <taxon>Pseudomonadati</taxon>
        <taxon>Acidobacteriota</taxon>
        <taxon>Holophagae</taxon>
        <taxon>Holophagales</taxon>
        <taxon>Holophagaceae</taxon>
        <taxon>Mesoterricola</taxon>
    </lineage>
</organism>
<evidence type="ECO:0000313" key="2">
    <source>
        <dbReference type="EMBL" id="BDU77606.1"/>
    </source>
</evidence>
<proteinExistence type="predicted"/>
<evidence type="ECO:0008006" key="4">
    <source>
        <dbReference type="Google" id="ProtNLM"/>
    </source>
</evidence>
<feature type="chain" id="PRO_5041355030" description="DUF1579 domain-containing protein" evidence="1">
    <location>
        <begin position="24"/>
        <end position="127"/>
    </location>
</feature>
<protein>
    <recommendedName>
        <fullName evidence="4">DUF1579 domain-containing protein</fullName>
    </recommendedName>
</protein>
<dbReference type="KEGG" id="msea:METESE_25640"/>
<dbReference type="AlphaFoldDB" id="A0AA48GQW9"/>
<keyword evidence="3" id="KW-1185">Reference proteome</keyword>
<sequence length="127" mass="13541">MLKGFRLPLLAAALAVAPATARAEDDAALLARLAGNWVGEWAFDANVKGKLTATFTVDGTKVKGKTMWFATAVGDFGDEVQRAKVSKGVIRVTEATMDFEVTFSEDGLSGTWTSPMATGTLKLKKQE</sequence>
<evidence type="ECO:0000313" key="3">
    <source>
        <dbReference type="Proteomes" id="UP001228113"/>
    </source>
</evidence>
<gene>
    <name evidence="2" type="ORF">METESE_25640</name>
</gene>
<dbReference type="RefSeq" id="WP_243332837.1">
    <property type="nucleotide sequence ID" value="NZ_AP027081.1"/>
</dbReference>
<feature type="signal peptide" evidence="1">
    <location>
        <begin position="1"/>
        <end position="23"/>
    </location>
</feature>
<accession>A0AA48GQW9</accession>
<dbReference type="EMBL" id="AP027081">
    <property type="protein sequence ID" value="BDU77606.1"/>
    <property type="molecule type" value="Genomic_DNA"/>
</dbReference>
<keyword evidence="1" id="KW-0732">Signal</keyword>
<reference evidence="2" key="1">
    <citation type="journal article" date="2023" name="Int. J. Syst. Evol. Microbiol.">
        <title>Mesoterricola silvestris gen. nov., sp. nov., Mesoterricola sediminis sp. nov., Geothrix oryzae sp. nov., Geothrix edaphica sp. nov., Geothrix rubra sp. nov., and Geothrix limicola sp. nov., six novel members of Acidobacteriota isolated from soils.</title>
        <authorList>
            <person name="Itoh H."/>
            <person name="Sugisawa Y."/>
            <person name="Mise K."/>
            <person name="Xu Z."/>
            <person name="Kuniyasu M."/>
            <person name="Ushijima N."/>
            <person name="Kawano K."/>
            <person name="Kobayashi E."/>
            <person name="Shiratori Y."/>
            <person name="Masuda Y."/>
            <person name="Senoo K."/>
        </authorList>
    </citation>
    <scope>NUCLEOTIDE SEQUENCE</scope>
    <source>
        <strain evidence="2">W786</strain>
    </source>
</reference>
<name>A0AA48GQW9_9BACT</name>
<evidence type="ECO:0000256" key="1">
    <source>
        <dbReference type="SAM" id="SignalP"/>
    </source>
</evidence>